<dbReference type="InterPro" id="IPR020568">
    <property type="entry name" value="Ribosomal_Su5_D2-typ_SF"/>
</dbReference>
<keyword evidence="3" id="KW-0687">Ribonucleoprotein</keyword>
<evidence type="ECO:0000313" key="6">
    <source>
        <dbReference type="Proteomes" id="UP000023152"/>
    </source>
</evidence>
<dbReference type="GO" id="GO:0003735">
    <property type="term" value="F:structural constituent of ribosome"/>
    <property type="evidence" value="ECO:0007669"/>
    <property type="project" value="InterPro"/>
</dbReference>
<evidence type="ECO:0000256" key="1">
    <source>
        <dbReference type="ARBA" id="ARBA00005251"/>
    </source>
</evidence>
<comment type="similarity">
    <text evidence="1">Belongs to the universal ribosomal protein uS9 family.</text>
</comment>
<dbReference type="InterPro" id="IPR000754">
    <property type="entry name" value="Ribosomal_uS9"/>
</dbReference>
<dbReference type="GO" id="GO:0006412">
    <property type="term" value="P:translation"/>
    <property type="evidence" value="ECO:0007669"/>
    <property type="project" value="InterPro"/>
</dbReference>
<dbReference type="SUPFAM" id="SSF54211">
    <property type="entry name" value="Ribosomal protein S5 domain 2-like"/>
    <property type="match status" value="1"/>
</dbReference>
<protein>
    <submittedName>
        <fullName evidence="5">Ribosomal protein S16, component of cytosolic 80S ribosome and 40S small subunit</fullName>
    </submittedName>
</protein>
<comment type="caution">
    <text evidence="5">The sequence shown here is derived from an EMBL/GenBank/DDBJ whole genome shotgun (WGS) entry which is preliminary data.</text>
</comment>
<evidence type="ECO:0000256" key="4">
    <source>
        <dbReference type="SAM" id="MobiDB-lite"/>
    </source>
</evidence>
<evidence type="ECO:0000256" key="2">
    <source>
        <dbReference type="ARBA" id="ARBA00022980"/>
    </source>
</evidence>
<dbReference type="OrthoDB" id="426865at2759"/>
<evidence type="ECO:0000313" key="5">
    <source>
        <dbReference type="EMBL" id="ETO10172.1"/>
    </source>
</evidence>
<dbReference type="PANTHER" id="PTHR21569">
    <property type="entry name" value="RIBOSOMAL PROTEIN S9"/>
    <property type="match status" value="1"/>
</dbReference>
<name>X6M9L7_RETFI</name>
<reference evidence="5 6" key="1">
    <citation type="journal article" date="2013" name="Curr. Biol.">
        <title>The Genome of the Foraminiferan Reticulomyxa filosa.</title>
        <authorList>
            <person name="Glockner G."/>
            <person name="Hulsmann N."/>
            <person name="Schleicher M."/>
            <person name="Noegel A.A."/>
            <person name="Eichinger L."/>
            <person name="Gallinger C."/>
            <person name="Pawlowski J."/>
            <person name="Sierra R."/>
            <person name="Euteneuer U."/>
            <person name="Pillet L."/>
            <person name="Moustafa A."/>
            <person name="Platzer M."/>
            <person name="Groth M."/>
            <person name="Szafranski K."/>
            <person name="Schliwa M."/>
        </authorList>
    </citation>
    <scope>NUCLEOTIDE SEQUENCE [LARGE SCALE GENOMIC DNA]</scope>
</reference>
<dbReference type="GO" id="GO:0003723">
    <property type="term" value="F:RNA binding"/>
    <property type="evidence" value="ECO:0007669"/>
    <property type="project" value="TreeGrafter"/>
</dbReference>
<dbReference type="GO" id="GO:0022627">
    <property type="term" value="C:cytosolic small ribosomal subunit"/>
    <property type="evidence" value="ECO:0007669"/>
    <property type="project" value="TreeGrafter"/>
</dbReference>
<keyword evidence="2 5" id="KW-0689">Ribosomal protein</keyword>
<dbReference type="Proteomes" id="UP000023152">
    <property type="component" value="Unassembled WGS sequence"/>
</dbReference>
<dbReference type="Pfam" id="PF00380">
    <property type="entry name" value="Ribosomal_S9"/>
    <property type="match status" value="1"/>
</dbReference>
<dbReference type="AlphaFoldDB" id="X6M9L7"/>
<feature type="region of interest" description="Disordered" evidence="4">
    <location>
        <begin position="1"/>
        <end position="43"/>
    </location>
</feature>
<dbReference type="GO" id="GO:0000462">
    <property type="term" value="P:maturation of SSU-rRNA from tricistronic rRNA transcript (SSU-rRNA, 5.8S rRNA, LSU-rRNA)"/>
    <property type="evidence" value="ECO:0007669"/>
    <property type="project" value="TreeGrafter"/>
</dbReference>
<sequence>MTTVEQPTPQGPEAAKAAEVAPKKPPQRRTRKKESLSNAKRKVQTYGKKKHAIAMAVVGDGFGMIRVNGHPLDLVEPKPMRLKLYEPLFVAGKKKFENIDIHIRVKGGGHVAQVYGLFDYFVFWYPTKK</sequence>
<dbReference type="PANTHER" id="PTHR21569:SF16">
    <property type="entry name" value="RIBOSOMAL PROTEIN S16"/>
    <property type="match status" value="1"/>
</dbReference>
<dbReference type="InterPro" id="IPR014721">
    <property type="entry name" value="Ribsml_uS5_D2-typ_fold_subgr"/>
</dbReference>
<organism evidence="5 6">
    <name type="scientific">Reticulomyxa filosa</name>
    <dbReference type="NCBI Taxonomy" id="46433"/>
    <lineage>
        <taxon>Eukaryota</taxon>
        <taxon>Sar</taxon>
        <taxon>Rhizaria</taxon>
        <taxon>Retaria</taxon>
        <taxon>Foraminifera</taxon>
        <taxon>Monothalamids</taxon>
        <taxon>Reticulomyxidae</taxon>
        <taxon>Reticulomyxa</taxon>
    </lineage>
</organism>
<gene>
    <name evidence="5" type="ORF">RFI_27206</name>
</gene>
<keyword evidence="6" id="KW-1185">Reference proteome</keyword>
<dbReference type="EMBL" id="ASPP01023608">
    <property type="protein sequence ID" value="ETO10172.1"/>
    <property type="molecule type" value="Genomic_DNA"/>
</dbReference>
<proteinExistence type="inferred from homology"/>
<dbReference type="Gene3D" id="3.30.230.10">
    <property type="match status" value="1"/>
</dbReference>
<accession>X6M9L7</accession>
<evidence type="ECO:0000256" key="3">
    <source>
        <dbReference type="ARBA" id="ARBA00023274"/>
    </source>
</evidence>